<proteinExistence type="predicted"/>
<feature type="non-terminal residue" evidence="1">
    <location>
        <position position="1"/>
    </location>
</feature>
<organism evidence="1 2">
    <name type="scientific">Taxus chinensis</name>
    <name type="common">Chinese yew</name>
    <name type="synonym">Taxus wallichiana var. chinensis</name>
    <dbReference type="NCBI Taxonomy" id="29808"/>
    <lineage>
        <taxon>Eukaryota</taxon>
        <taxon>Viridiplantae</taxon>
        <taxon>Streptophyta</taxon>
        <taxon>Embryophyta</taxon>
        <taxon>Tracheophyta</taxon>
        <taxon>Spermatophyta</taxon>
        <taxon>Pinopsida</taxon>
        <taxon>Pinidae</taxon>
        <taxon>Conifers II</taxon>
        <taxon>Cupressales</taxon>
        <taxon>Taxaceae</taxon>
        <taxon>Taxus</taxon>
    </lineage>
</organism>
<dbReference type="InterPro" id="IPR044694">
    <property type="entry name" value="NUP214"/>
</dbReference>
<dbReference type="PANTHER" id="PTHR34418">
    <property type="entry name" value="NUCLEAR PORE COMPLEX PROTEIN NUP214 ISOFORM X1"/>
    <property type="match status" value="1"/>
</dbReference>
<dbReference type="GO" id="GO:0017056">
    <property type="term" value="F:structural constituent of nuclear pore"/>
    <property type="evidence" value="ECO:0007669"/>
    <property type="project" value="InterPro"/>
</dbReference>
<feature type="non-terminal residue" evidence="1">
    <location>
        <position position="70"/>
    </location>
</feature>
<evidence type="ECO:0000313" key="2">
    <source>
        <dbReference type="Proteomes" id="UP000824469"/>
    </source>
</evidence>
<dbReference type="AlphaFoldDB" id="A0AA38G6G0"/>
<comment type="caution">
    <text evidence="1">The sequence shown here is derived from an EMBL/GenBank/DDBJ whole genome shotgun (WGS) entry which is preliminary data.</text>
</comment>
<dbReference type="PANTHER" id="PTHR34418:SF3">
    <property type="entry name" value="NUCLEAR PORE COMPLEX PROTEIN NUP214"/>
    <property type="match status" value="1"/>
</dbReference>
<keyword evidence="2" id="KW-1185">Reference proteome</keyword>
<accession>A0AA38G6G0</accession>
<dbReference type="Proteomes" id="UP000824469">
    <property type="component" value="Unassembled WGS sequence"/>
</dbReference>
<reference evidence="1 2" key="1">
    <citation type="journal article" date="2021" name="Nat. Plants">
        <title>The Taxus genome provides insights into paclitaxel biosynthesis.</title>
        <authorList>
            <person name="Xiong X."/>
            <person name="Gou J."/>
            <person name="Liao Q."/>
            <person name="Li Y."/>
            <person name="Zhou Q."/>
            <person name="Bi G."/>
            <person name="Li C."/>
            <person name="Du R."/>
            <person name="Wang X."/>
            <person name="Sun T."/>
            <person name="Guo L."/>
            <person name="Liang H."/>
            <person name="Lu P."/>
            <person name="Wu Y."/>
            <person name="Zhang Z."/>
            <person name="Ro D.K."/>
            <person name="Shang Y."/>
            <person name="Huang S."/>
            <person name="Yan J."/>
        </authorList>
    </citation>
    <scope>NUCLEOTIDE SEQUENCE [LARGE SCALE GENOMIC DNA]</scope>
    <source>
        <strain evidence="1">Ta-2019</strain>
    </source>
</reference>
<protein>
    <submittedName>
        <fullName evidence="1">Uncharacterized protein</fullName>
    </submittedName>
</protein>
<name>A0AA38G6G0_TAXCH</name>
<dbReference type="GO" id="GO:0006405">
    <property type="term" value="P:RNA export from nucleus"/>
    <property type="evidence" value="ECO:0007669"/>
    <property type="project" value="InterPro"/>
</dbReference>
<gene>
    <name evidence="1" type="ORF">KI387_024842</name>
</gene>
<dbReference type="EMBL" id="JAHRHJ020000005">
    <property type="protein sequence ID" value="KAH9316215.1"/>
    <property type="molecule type" value="Genomic_DNA"/>
</dbReference>
<sequence length="70" mass="7319">FYVAKTAELLCVVEDLKDNPQKALTVQDASMVDVALGGVSILTLSSDGLTLAACVGGTVHFFSVPDLVHK</sequence>
<evidence type="ECO:0000313" key="1">
    <source>
        <dbReference type="EMBL" id="KAH9316215.1"/>
    </source>
</evidence>